<feature type="transmembrane region" description="Helical" evidence="5">
    <location>
        <begin position="88"/>
        <end position="108"/>
    </location>
</feature>
<name>A0A6M4IVK8_9BACT</name>
<evidence type="ECO:0000256" key="4">
    <source>
        <dbReference type="ARBA" id="ARBA00023136"/>
    </source>
</evidence>
<reference evidence="7 8" key="1">
    <citation type="submission" date="2020-05" db="EMBL/GenBank/DDBJ databases">
        <title>Complete genome sequence of Gemmatimonas greenlandica TET16.</title>
        <authorList>
            <person name="Zeng Y."/>
        </authorList>
    </citation>
    <scope>NUCLEOTIDE SEQUENCE [LARGE SCALE GENOMIC DNA]</scope>
    <source>
        <strain evidence="7 8">TET16</strain>
    </source>
</reference>
<comment type="subcellular location">
    <subcellularLocation>
        <location evidence="1">Membrane</location>
        <topology evidence="1">Multi-pass membrane protein</topology>
    </subcellularLocation>
</comment>
<dbReference type="PANTHER" id="PTHR37422">
    <property type="entry name" value="TEICHURONIC ACID BIOSYNTHESIS PROTEIN TUAE"/>
    <property type="match status" value="1"/>
</dbReference>
<feature type="domain" description="O-antigen ligase-related" evidence="6">
    <location>
        <begin position="211"/>
        <end position="354"/>
    </location>
</feature>
<dbReference type="InterPro" id="IPR051533">
    <property type="entry name" value="WaaL-like"/>
</dbReference>
<evidence type="ECO:0000256" key="2">
    <source>
        <dbReference type="ARBA" id="ARBA00022692"/>
    </source>
</evidence>
<keyword evidence="7" id="KW-0436">Ligase</keyword>
<keyword evidence="8" id="KW-1185">Reference proteome</keyword>
<keyword evidence="2 5" id="KW-0812">Transmembrane</keyword>
<dbReference type="GO" id="GO:0016020">
    <property type="term" value="C:membrane"/>
    <property type="evidence" value="ECO:0007669"/>
    <property type="project" value="UniProtKB-SubCell"/>
</dbReference>
<keyword evidence="3 5" id="KW-1133">Transmembrane helix</keyword>
<dbReference type="Proteomes" id="UP000500938">
    <property type="component" value="Chromosome"/>
</dbReference>
<feature type="transmembrane region" description="Helical" evidence="5">
    <location>
        <begin position="61"/>
        <end position="81"/>
    </location>
</feature>
<dbReference type="Pfam" id="PF04932">
    <property type="entry name" value="Wzy_C"/>
    <property type="match status" value="1"/>
</dbReference>
<dbReference type="InterPro" id="IPR007016">
    <property type="entry name" value="O-antigen_ligase-rel_domated"/>
</dbReference>
<dbReference type="KEGG" id="ggr:HKW67_12235"/>
<evidence type="ECO:0000259" key="6">
    <source>
        <dbReference type="Pfam" id="PF04932"/>
    </source>
</evidence>
<gene>
    <name evidence="7" type="ORF">HKW67_12235</name>
</gene>
<evidence type="ECO:0000313" key="7">
    <source>
        <dbReference type="EMBL" id="QJR36221.1"/>
    </source>
</evidence>
<evidence type="ECO:0000256" key="5">
    <source>
        <dbReference type="SAM" id="Phobius"/>
    </source>
</evidence>
<sequence>MSIAVHANAAQLRSRGRSAQRAAPALRGYWRGSWIASVLALSFIMIRAGEVLGPIRQLKPVFTVTVLLLLFHLFGTGAVAWKSIRTNVTFQLAVAMGVCICLSVPFSIWKGQSVSTMMTLPWSLSLVALLSLNAPSLRNFDRVLMLATWVAALTAIALVSQGAVVEGSRLTSLGTYDPNDLGALFVIMIPFALGASTRGPKLSRLISAVSAAVLFAVLMKTGSRGGLIGLVVGLSVFSFSYRPRKILMILGAIIILAPLTWPLLPTVTKERAVTLFSLDEDYNTTSNSGRLYLWKRGVVFALANPLVGLGAGTFEVQIGEDFRDQGTRGAWHTAHNTYVQIFAELGMPGGILLLALIGRSARNAAAFWSWRTTVHRPELLASLAAYLSAIVFLSHGYSYILWGMFGIAAMTEQLLRTRPTRTSVISGPTGATRLV</sequence>
<protein>
    <submittedName>
        <fullName evidence="7">O-antigen ligase family protein</fullName>
    </submittedName>
</protein>
<accession>A0A6M4IVK8</accession>
<keyword evidence="4 5" id="KW-0472">Membrane</keyword>
<evidence type="ECO:0000256" key="3">
    <source>
        <dbReference type="ARBA" id="ARBA00022989"/>
    </source>
</evidence>
<proteinExistence type="predicted"/>
<organism evidence="7 8">
    <name type="scientific">Gemmatimonas groenlandica</name>
    <dbReference type="NCBI Taxonomy" id="2732249"/>
    <lineage>
        <taxon>Bacteria</taxon>
        <taxon>Pseudomonadati</taxon>
        <taxon>Gemmatimonadota</taxon>
        <taxon>Gemmatimonadia</taxon>
        <taxon>Gemmatimonadales</taxon>
        <taxon>Gemmatimonadaceae</taxon>
        <taxon>Gemmatimonas</taxon>
    </lineage>
</organism>
<feature type="transmembrane region" description="Helical" evidence="5">
    <location>
        <begin position="176"/>
        <end position="195"/>
    </location>
</feature>
<dbReference type="GO" id="GO:0016874">
    <property type="term" value="F:ligase activity"/>
    <property type="evidence" value="ECO:0007669"/>
    <property type="project" value="UniProtKB-KW"/>
</dbReference>
<dbReference type="EMBL" id="CP053085">
    <property type="protein sequence ID" value="QJR36221.1"/>
    <property type="molecule type" value="Genomic_DNA"/>
</dbReference>
<feature type="transmembrane region" description="Helical" evidence="5">
    <location>
        <begin position="29"/>
        <end position="49"/>
    </location>
</feature>
<feature type="transmembrane region" description="Helical" evidence="5">
    <location>
        <begin position="144"/>
        <end position="164"/>
    </location>
</feature>
<feature type="transmembrane region" description="Helical" evidence="5">
    <location>
        <begin position="114"/>
        <end position="132"/>
    </location>
</feature>
<dbReference type="AlphaFoldDB" id="A0A6M4IVK8"/>
<feature type="transmembrane region" description="Helical" evidence="5">
    <location>
        <begin position="246"/>
        <end position="264"/>
    </location>
</feature>
<feature type="transmembrane region" description="Helical" evidence="5">
    <location>
        <begin position="379"/>
        <end position="402"/>
    </location>
</feature>
<dbReference type="RefSeq" id="WP_171225656.1">
    <property type="nucleotide sequence ID" value="NZ_CP053085.1"/>
</dbReference>
<evidence type="ECO:0000256" key="1">
    <source>
        <dbReference type="ARBA" id="ARBA00004141"/>
    </source>
</evidence>
<dbReference type="PANTHER" id="PTHR37422:SF23">
    <property type="entry name" value="TEICHURONIC ACID BIOSYNTHESIS PROTEIN TUAE"/>
    <property type="match status" value="1"/>
</dbReference>
<feature type="transmembrane region" description="Helical" evidence="5">
    <location>
        <begin position="338"/>
        <end position="358"/>
    </location>
</feature>
<evidence type="ECO:0000313" key="8">
    <source>
        <dbReference type="Proteomes" id="UP000500938"/>
    </source>
</evidence>